<comment type="caution">
    <text evidence="3">The sequence shown here is derived from an EMBL/GenBank/DDBJ whole genome shotgun (WGS) entry which is preliminary data.</text>
</comment>
<dbReference type="Proteomes" id="UP001165663">
    <property type="component" value="Unassembled WGS sequence"/>
</dbReference>
<dbReference type="AlphaFoldDB" id="A0A9P3Q9U2"/>
<keyword evidence="4" id="KW-1185">Reference proteome</keyword>
<reference evidence="3" key="1">
    <citation type="submission" date="2022-08" db="EMBL/GenBank/DDBJ databases">
        <title>Mycobacterium kiyosense sp. nov., scotochromogenic slow-glowing species isolated from respiratory specimens.</title>
        <authorList>
            <person name="Fukano H."/>
            <person name="Kazumi Y."/>
            <person name="Sakagami N."/>
            <person name="Ato M."/>
            <person name="Mitarai S."/>
            <person name="Hoshino Y."/>
        </authorList>
    </citation>
    <scope>NUCLEOTIDE SEQUENCE</scope>
    <source>
        <strain evidence="3">1413</strain>
        <strain evidence="2">SRL2020-028</strain>
    </source>
</reference>
<evidence type="ECO:0000313" key="3">
    <source>
        <dbReference type="EMBL" id="GLD31805.1"/>
    </source>
</evidence>
<dbReference type="Proteomes" id="UP001064782">
    <property type="component" value="Unassembled WGS sequence"/>
</dbReference>
<dbReference type="InterPro" id="IPR000084">
    <property type="entry name" value="PE-PGRS_N"/>
</dbReference>
<dbReference type="EMBL" id="BRXE01000149">
    <property type="protein sequence ID" value="GLB86533.1"/>
    <property type="molecule type" value="Genomic_DNA"/>
</dbReference>
<protein>
    <recommendedName>
        <fullName evidence="1">PE domain-containing protein</fullName>
    </recommendedName>
</protein>
<accession>A0A9P3Q9U2</accession>
<name>A0A9P3Q9U2_9MYCO</name>
<organism evidence="3 4">
    <name type="scientific">Mycobacterium kiyosense</name>
    <dbReference type="NCBI Taxonomy" id="2871094"/>
    <lineage>
        <taxon>Bacteria</taxon>
        <taxon>Bacillati</taxon>
        <taxon>Actinomycetota</taxon>
        <taxon>Actinomycetes</taxon>
        <taxon>Mycobacteriales</taxon>
        <taxon>Mycobacteriaceae</taxon>
        <taxon>Mycobacterium</taxon>
    </lineage>
</organism>
<evidence type="ECO:0000313" key="4">
    <source>
        <dbReference type="Proteomes" id="UP001064782"/>
    </source>
</evidence>
<dbReference type="InterPro" id="IPR038332">
    <property type="entry name" value="PPE_sf"/>
</dbReference>
<dbReference type="Gene3D" id="1.10.287.850">
    <property type="entry name" value="HP0062-like domain"/>
    <property type="match status" value="1"/>
</dbReference>
<sequence length="240" mass="22866">MGSGLYPASWGTGMSYVIAAPDYVAAAATDLANIGTAVNDATAMAVGPTMGALAPAGADEVSAAIAAMFGAHAQAFQAISAQAAAFHNQFVELMGLGAQQYGLSEATNVASIQTDAALPAPTLGRSVLSHGAQVAPAAGAPTPTALVGPLGPGGPATTPATQLGSVGSPGSAVAAGSVGSVTRQPIPSLQAGAAQVVEVDTQASAVSALPAPLAARAVPATTTSSTGRVGTIYESSAASG</sequence>
<gene>
    <name evidence="3" type="ORF">Mkiyose1413_36880</name>
    <name evidence="2" type="ORF">SRL2020028_57890</name>
</gene>
<dbReference type="SUPFAM" id="SSF140459">
    <property type="entry name" value="PE/PPE dimer-like"/>
    <property type="match status" value="1"/>
</dbReference>
<feature type="domain" description="PE" evidence="1">
    <location>
        <begin position="17"/>
        <end position="108"/>
    </location>
</feature>
<proteinExistence type="predicted"/>
<evidence type="ECO:0000259" key="1">
    <source>
        <dbReference type="Pfam" id="PF00934"/>
    </source>
</evidence>
<evidence type="ECO:0000313" key="2">
    <source>
        <dbReference type="EMBL" id="GLB86533.1"/>
    </source>
</evidence>
<dbReference type="Pfam" id="PF00934">
    <property type="entry name" value="PE"/>
    <property type="match status" value="1"/>
</dbReference>
<dbReference type="EMBL" id="BRZI01000031">
    <property type="protein sequence ID" value="GLD31805.1"/>
    <property type="molecule type" value="Genomic_DNA"/>
</dbReference>